<comment type="caution">
    <text evidence="1">The sequence shown here is derived from an EMBL/GenBank/DDBJ whole genome shotgun (WGS) entry which is preliminary data.</text>
</comment>
<dbReference type="AlphaFoldDB" id="A0A396HNC9"/>
<sequence>MRTRFCSKISCAQSQLLFLTPPFRNYTTNAFSLPFHTTFNFFLHQLFHYFTAFYSTFNLFLLPPFINSIATALSSPFSTTFTYNSLINNPTTFLPFSFGTRFSGRITRTKFTHFNIIFLQESRRSSKQPNGFGS</sequence>
<gene>
    <name evidence="1" type="ORF">MtrunA17_Chr5g0411531</name>
</gene>
<name>A0A396HNC9_MEDTR</name>
<dbReference type="Proteomes" id="UP000265566">
    <property type="component" value="Chromosome 5"/>
</dbReference>
<organism evidence="1">
    <name type="scientific">Medicago truncatula</name>
    <name type="common">Barrel medic</name>
    <name type="synonym">Medicago tribuloides</name>
    <dbReference type="NCBI Taxonomy" id="3880"/>
    <lineage>
        <taxon>Eukaryota</taxon>
        <taxon>Viridiplantae</taxon>
        <taxon>Streptophyta</taxon>
        <taxon>Embryophyta</taxon>
        <taxon>Tracheophyta</taxon>
        <taxon>Spermatophyta</taxon>
        <taxon>Magnoliopsida</taxon>
        <taxon>eudicotyledons</taxon>
        <taxon>Gunneridae</taxon>
        <taxon>Pentapetalae</taxon>
        <taxon>rosids</taxon>
        <taxon>fabids</taxon>
        <taxon>Fabales</taxon>
        <taxon>Fabaceae</taxon>
        <taxon>Papilionoideae</taxon>
        <taxon>50 kb inversion clade</taxon>
        <taxon>NPAAA clade</taxon>
        <taxon>Hologalegina</taxon>
        <taxon>IRL clade</taxon>
        <taxon>Trifolieae</taxon>
        <taxon>Medicago</taxon>
    </lineage>
</organism>
<proteinExistence type="predicted"/>
<evidence type="ECO:0000313" key="1">
    <source>
        <dbReference type="EMBL" id="RHN54866.1"/>
    </source>
</evidence>
<accession>A0A396HNC9</accession>
<dbReference type="Gramene" id="rna29962">
    <property type="protein sequence ID" value="RHN54866.1"/>
    <property type="gene ID" value="gene29962"/>
</dbReference>
<dbReference type="EMBL" id="PSQE01000005">
    <property type="protein sequence ID" value="RHN54866.1"/>
    <property type="molecule type" value="Genomic_DNA"/>
</dbReference>
<protein>
    <submittedName>
        <fullName evidence="1">Uncharacterized protein</fullName>
    </submittedName>
</protein>
<reference evidence="1" key="1">
    <citation type="journal article" date="2018" name="Nat. Plants">
        <title>Whole-genome landscape of Medicago truncatula symbiotic genes.</title>
        <authorList>
            <person name="Pecrix Y."/>
            <person name="Gamas P."/>
            <person name="Carrere S."/>
        </authorList>
    </citation>
    <scope>NUCLEOTIDE SEQUENCE</scope>
    <source>
        <tissue evidence="1">Leaves</tissue>
    </source>
</reference>